<evidence type="ECO:0000313" key="4">
    <source>
        <dbReference type="WBParaSite" id="TCNE_0000975401-mRNA-1"/>
    </source>
</evidence>
<dbReference type="Pfam" id="PF10185">
    <property type="entry name" value="Mesd"/>
    <property type="match status" value="1"/>
</dbReference>
<sequence>MSIPKFVCEFARAAGGLAETMRPLCTLRMATLLLVVLVLPTVHAIKSDKGAKANSPEESMKKSKKGQSLTMFVAAGKVNNKPATGPYTERWTSLRQGSLYNNHIDAKAGNLEIKGNIGQTVKLKAALEKAFDARCVAHYLDPTHLTWTHDVHWSAPTKISLSELKVRLVEDEKPTRKWKDDMLNKEAELQCAQQWHKASSQQQQCTVS</sequence>
<dbReference type="WBParaSite" id="TCNE_0000975401-mRNA-1">
    <property type="protein sequence ID" value="TCNE_0000975401-mRNA-1"/>
    <property type="gene ID" value="TCNE_0000975401"/>
</dbReference>
<keyword evidence="1" id="KW-0732">Signal</keyword>
<evidence type="ECO:0000313" key="2">
    <source>
        <dbReference type="EMBL" id="VDM41075.1"/>
    </source>
</evidence>
<dbReference type="InterPro" id="IPR019330">
    <property type="entry name" value="MESD"/>
</dbReference>
<feature type="signal peptide" evidence="1">
    <location>
        <begin position="1"/>
        <end position="44"/>
    </location>
</feature>
<keyword evidence="3" id="KW-1185">Reference proteome</keyword>
<dbReference type="EMBL" id="UYWY01020272">
    <property type="protein sequence ID" value="VDM41075.1"/>
    <property type="molecule type" value="Genomic_DNA"/>
</dbReference>
<dbReference type="GO" id="GO:0006457">
    <property type="term" value="P:protein folding"/>
    <property type="evidence" value="ECO:0007669"/>
    <property type="project" value="InterPro"/>
</dbReference>
<dbReference type="Gene3D" id="3.30.70.260">
    <property type="match status" value="1"/>
</dbReference>
<proteinExistence type="predicted"/>
<name>A0A183UMN4_TOXCA</name>
<reference evidence="2 3" key="2">
    <citation type="submission" date="2018-11" db="EMBL/GenBank/DDBJ databases">
        <authorList>
            <consortium name="Pathogen Informatics"/>
        </authorList>
    </citation>
    <scope>NUCLEOTIDE SEQUENCE [LARGE SCALE GENOMIC DNA]</scope>
</reference>
<gene>
    <name evidence="2" type="ORF">TCNE_LOCUS9754</name>
</gene>
<organism evidence="3 4">
    <name type="scientific">Toxocara canis</name>
    <name type="common">Canine roundworm</name>
    <dbReference type="NCBI Taxonomy" id="6265"/>
    <lineage>
        <taxon>Eukaryota</taxon>
        <taxon>Metazoa</taxon>
        <taxon>Ecdysozoa</taxon>
        <taxon>Nematoda</taxon>
        <taxon>Chromadorea</taxon>
        <taxon>Rhabditida</taxon>
        <taxon>Spirurina</taxon>
        <taxon>Ascaridomorpha</taxon>
        <taxon>Ascaridoidea</taxon>
        <taxon>Toxocaridae</taxon>
        <taxon>Toxocara</taxon>
    </lineage>
</organism>
<protein>
    <submittedName>
        <fullName evidence="4">Lipocalin-like domain-containing protein</fullName>
    </submittedName>
</protein>
<dbReference type="AlphaFoldDB" id="A0A183UMN4"/>
<accession>A0A183UMN4</accession>
<dbReference type="Proteomes" id="UP000050794">
    <property type="component" value="Unassembled WGS sequence"/>
</dbReference>
<evidence type="ECO:0000313" key="3">
    <source>
        <dbReference type="Proteomes" id="UP000050794"/>
    </source>
</evidence>
<evidence type="ECO:0000256" key="1">
    <source>
        <dbReference type="SAM" id="SignalP"/>
    </source>
</evidence>
<feature type="chain" id="PRO_5044553276" evidence="1">
    <location>
        <begin position="45"/>
        <end position="208"/>
    </location>
</feature>
<reference evidence="4" key="1">
    <citation type="submission" date="2016-06" db="UniProtKB">
        <authorList>
            <consortium name="WormBaseParasite"/>
        </authorList>
    </citation>
    <scope>IDENTIFICATION</scope>
</reference>